<organism evidence="1 2">
    <name type="scientific">Candidatus Komeilibacteria bacterium CG_4_9_14_0_8_um_filter_36_9</name>
    <dbReference type="NCBI Taxonomy" id="1974473"/>
    <lineage>
        <taxon>Bacteria</taxon>
        <taxon>Candidatus Komeiliibacteriota</taxon>
    </lineage>
</organism>
<accession>A0A2M8DPW7</accession>
<protein>
    <recommendedName>
        <fullName evidence="3">PqqD family protein</fullName>
    </recommendedName>
</protein>
<name>A0A2M8DPW7_9BACT</name>
<proteinExistence type="predicted"/>
<dbReference type="Proteomes" id="UP000230136">
    <property type="component" value="Unassembled WGS sequence"/>
</dbReference>
<reference evidence="2" key="1">
    <citation type="submission" date="2017-09" db="EMBL/GenBank/DDBJ databases">
        <title>Depth-based differentiation of microbial function through sediment-hosted aquifers and enrichment of novel symbionts in the deep terrestrial subsurface.</title>
        <authorList>
            <person name="Probst A.J."/>
            <person name="Ladd B."/>
            <person name="Jarett J.K."/>
            <person name="Geller-Mcgrath D.E."/>
            <person name="Sieber C.M.K."/>
            <person name="Emerson J.B."/>
            <person name="Anantharaman K."/>
            <person name="Thomas B.C."/>
            <person name="Malmstrom R."/>
            <person name="Stieglmeier M."/>
            <person name="Klingl A."/>
            <person name="Woyke T."/>
            <person name="Ryan C.M."/>
            <person name="Banfield J.F."/>
        </authorList>
    </citation>
    <scope>NUCLEOTIDE SEQUENCE [LARGE SCALE GENOMIC DNA]</scope>
</reference>
<evidence type="ECO:0000313" key="1">
    <source>
        <dbReference type="EMBL" id="PJC00960.1"/>
    </source>
</evidence>
<dbReference type="EMBL" id="PFSY01000223">
    <property type="protein sequence ID" value="PJC00960.1"/>
    <property type="molecule type" value="Genomic_DNA"/>
</dbReference>
<dbReference type="AlphaFoldDB" id="A0A2M8DPW7"/>
<evidence type="ECO:0000313" key="2">
    <source>
        <dbReference type="Proteomes" id="UP000230136"/>
    </source>
</evidence>
<dbReference type="InterPro" id="IPR041881">
    <property type="entry name" value="PqqD_sf"/>
</dbReference>
<comment type="caution">
    <text evidence="1">The sequence shown here is derived from an EMBL/GenBank/DDBJ whole genome shotgun (WGS) entry which is preliminary data.</text>
</comment>
<sequence>MNDKFVPKINCQFKIRQDIDGFLGFFQGKGVLTFNEVGAFIVKQMTGEKSLREIEQLARDTFPALDNPKNEVLCITEQFRDAGFF</sequence>
<dbReference type="Gene3D" id="1.10.10.1150">
    <property type="entry name" value="Coenzyme PQQ synthesis protein D (PqqD)"/>
    <property type="match status" value="1"/>
</dbReference>
<evidence type="ECO:0008006" key="3">
    <source>
        <dbReference type="Google" id="ProtNLM"/>
    </source>
</evidence>
<gene>
    <name evidence="1" type="ORF">CO073_04815</name>
</gene>